<feature type="transmembrane region" description="Helical" evidence="9">
    <location>
        <begin position="210"/>
        <end position="229"/>
    </location>
</feature>
<feature type="region of interest" description="Disordered" evidence="8">
    <location>
        <begin position="403"/>
        <end position="423"/>
    </location>
</feature>
<comment type="similarity">
    <text evidence="7">Belongs to the glycosyltransferase 87 family.</text>
</comment>
<evidence type="ECO:0000256" key="3">
    <source>
        <dbReference type="ARBA" id="ARBA00022679"/>
    </source>
</evidence>
<dbReference type="GO" id="GO:0016757">
    <property type="term" value="F:glycosyltransferase activity"/>
    <property type="evidence" value="ECO:0007669"/>
    <property type="project" value="UniProtKB-KW"/>
</dbReference>
<proteinExistence type="inferred from homology"/>
<dbReference type="EMBL" id="CP110615">
    <property type="protein sequence ID" value="UZJ23991.1"/>
    <property type="molecule type" value="Genomic_DNA"/>
</dbReference>
<evidence type="ECO:0000256" key="5">
    <source>
        <dbReference type="ARBA" id="ARBA00022989"/>
    </source>
</evidence>
<feature type="transmembrane region" description="Helical" evidence="9">
    <location>
        <begin position="376"/>
        <end position="397"/>
    </location>
</feature>
<keyword evidence="3" id="KW-0808">Transferase</keyword>
<dbReference type="Proteomes" id="UP001164965">
    <property type="component" value="Chromosome"/>
</dbReference>
<keyword evidence="2" id="KW-1003">Cell membrane</keyword>
<comment type="subcellular location">
    <subcellularLocation>
        <location evidence="1">Cell membrane</location>
        <topology evidence="1">Multi-pass membrane protein</topology>
    </subcellularLocation>
</comment>
<feature type="transmembrane region" description="Helical" evidence="9">
    <location>
        <begin position="345"/>
        <end position="364"/>
    </location>
</feature>
<evidence type="ECO:0000256" key="9">
    <source>
        <dbReference type="SAM" id="Phobius"/>
    </source>
</evidence>
<evidence type="ECO:0000256" key="6">
    <source>
        <dbReference type="ARBA" id="ARBA00023136"/>
    </source>
</evidence>
<dbReference type="GO" id="GO:0016787">
    <property type="term" value="F:hydrolase activity"/>
    <property type="evidence" value="ECO:0007669"/>
    <property type="project" value="UniProtKB-KW"/>
</dbReference>
<dbReference type="NCBIfam" id="NF009915">
    <property type="entry name" value="PRK13375.1"/>
    <property type="match status" value="1"/>
</dbReference>
<accession>A0ABY6NXZ7</accession>
<keyword evidence="4 9" id="KW-0812">Transmembrane</keyword>
<feature type="transmembrane region" description="Helical" evidence="9">
    <location>
        <begin position="51"/>
        <end position="70"/>
    </location>
</feature>
<dbReference type="InterPro" id="IPR018584">
    <property type="entry name" value="GT87"/>
</dbReference>
<feature type="transmembrane region" description="Helical" evidence="9">
    <location>
        <begin position="304"/>
        <end position="325"/>
    </location>
</feature>
<keyword evidence="6 9" id="KW-0472">Membrane</keyword>
<evidence type="ECO:0000256" key="8">
    <source>
        <dbReference type="SAM" id="MobiDB-lite"/>
    </source>
</evidence>
<keyword evidence="10" id="KW-0328">Glycosyltransferase</keyword>
<dbReference type="Pfam" id="PF09594">
    <property type="entry name" value="GT87"/>
    <property type="match status" value="1"/>
</dbReference>
<feature type="transmembrane region" description="Helical" evidence="9">
    <location>
        <begin position="95"/>
        <end position="118"/>
    </location>
</feature>
<evidence type="ECO:0000313" key="10">
    <source>
        <dbReference type="EMBL" id="UZJ23991.1"/>
    </source>
</evidence>
<sequence>MTGPVVAPVPLGVAERAVRLGAPLLLLVSVLGRMAATFGISSGLDLVDLRVYSYGAASLGSGGLYTFTYSDLTPDFPLPFTYPPFAAMLMVPLHWVPSFTVLAVLWQLATMAALYGVVRLSLRMLVGEQCSTPGWQRLALVWTAVGVWLEPVRTTLTFGQVNVFLVLGVLLAVTNQRWWVTGGLVGLLAGVKLTPAITGLYLLGRRNVRAAVFSAAAFAGTVVLSFVLVPSEARTYFFDVGTDASRVGPVGSAINQSLRGALSRLLGHDVGTGPAWLVAVAVAGAIAALAWWRLDRSDRLGQLLVVQLLGLLASPISWSHHWVWFVPVALWLVHGPLGRTLASRVLATVLLVVLAADVISLMLALQPSIWDFSRPFALAVTGTVYPALAGAVLLLMVRGDTERRTAPPPAARVRELSPQPAAR</sequence>
<evidence type="ECO:0000313" key="11">
    <source>
        <dbReference type="Proteomes" id="UP001164965"/>
    </source>
</evidence>
<feature type="transmembrane region" description="Helical" evidence="9">
    <location>
        <begin position="273"/>
        <end position="292"/>
    </location>
</feature>
<gene>
    <name evidence="10" type="ORF">RHODO2019_12465</name>
</gene>
<keyword evidence="5 9" id="KW-1133">Transmembrane helix</keyword>
<feature type="transmembrane region" description="Helical" evidence="9">
    <location>
        <begin position="20"/>
        <end position="39"/>
    </location>
</feature>
<feature type="transmembrane region" description="Helical" evidence="9">
    <location>
        <begin position="178"/>
        <end position="203"/>
    </location>
</feature>
<evidence type="ECO:0000256" key="4">
    <source>
        <dbReference type="ARBA" id="ARBA00022692"/>
    </source>
</evidence>
<keyword evidence="11" id="KW-1185">Reference proteome</keyword>
<name>A0ABY6NXZ7_9NOCA</name>
<dbReference type="RefSeq" id="WP_265382098.1">
    <property type="nucleotide sequence ID" value="NZ_CP110615.1"/>
</dbReference>
<feature type="transmembrane region" description="Helical" evidence="9">
    <location>
        <begin position="139"/>
        <end position="172"/>
    </location>
</feature>
<evidence type="ECO:0000256" key="7">
    <source>
        <dbReference type="ARBA" id="ARBA00024033"/>
    </source>
</evidence>
<keyword evidence="10" id="KW-0378">Hydrolase</keyword>
<protein>
    <submittedName>
        <fullName evidence="10">Mannosyltransferase</fullName>
    </submittedName>
</protein>
<organism evidence="10 11">
    <name type="scientific">Rhodococcus antarcticus</name>
    <dbReference type="NCBI Taxonomy" id="2987751"/>
    <lineage>
        <taxon>Bacteria</taxon>
        <taxon>Bacillati</taxon>
        <taxon>Actinomycetota</taxon>
        <taxon>Actinomycetes</taxon>
        <taxon>Mycobacteriales</taxon>
        <taxon>Nocardiaceae</taxon>
        <taxon>Rhodococcus</taxon>
    </lineage>
</organism>
<reference evidence="10" key="1">
    <citation type="submission" date="2022-10" db="EMBL/GenBank/DDBJ databases">
        <title>Rhodococcus sp.75.</title>
        <authorList>
            <person name="Sun M."/>
        </authorList>
    </citation>
    <scope>NUCLEOTIDE SEQUENCE</scope>
    <source>
        <strain evidence="10">75</strain>
    </source>
</reference>
<evidence type="ECO:0000256" key="2">
    <source>
        <dbReference type="ARBA" id="ARBA00022475"/>
    </source>
</evidence>
<evidence type="ECO:0000256" key="1">
    <source>
        <dbReference type="ARBA" id="ARBA00004651"/>
    </source>
</evidence>